<dbReference type="Proteomes" id="UP001210609">
    <property type="component" value="Chromosome"/>
</dbReference>
<name>A0ABY7ID92_STRNI</name>
<protein>
    <submittedName>
        <fullName evidence="1">Uncharacterized protein</fullName>
    </submittedName>
</protein>
<reference evidence="1 2" key="1">
    <citation type="submission" date="2022-12" db="EMBL/GenBank/DDBJ databases">
        <authorList>
            <person name="Ruckert C."/>
            <person name="Busche T."/>
            <person name="Kalinowski J."/>
            <person name="Wittmann C."/>
        </authorList>
    </citation>
    <scope>NUCLEOTIDE SEQUENCE [LARGE SCALE GENOMIC DNA]</scope>
    <source>
        <strain evidence="1 2">DSM 40555</strain>
    </source>
</reference>
<keyword evidence="2" id="KW-1185">Reference proteome</keyword>
<evidence type="ECO:0000313" key="1">
    <source>
        <dbReference type="EMBL" id="WAT96073.1"/>
    </source>
</evidence>
<accession>A0ABY7ID92</accession>
<organism evidence="1 2">
    <name type="scientific">Streptomyces nigrescens</name>
    <dbReference type="NCBI Taxonomy" id="1920"/>
    <lineage>
        <taxon>Bacteria</taxon>
        <taxon>Bacillati</taxon>
        <taxon>Actinomycetota</taxon>
        <taxon>Actinomycetes</taxon>
        <taxon>Kitasatosporales</taxon>
        <taxon>Streptomycetaceae</taxon>
        <taxon>Streptomyces</taxon>
    </lineage>
</organism>
<evidence type="ECO:0000313" key="2">
    <source>
        <dbReference type="Proteomes" id="UP001210609"/>
    </source>
</evidence>
<gene>
    <name evidence="1" type="ORF">STRLI_001864</name>
</gene>
<sequence length="237" mass="23946">MTMPSCLHCGALQEDAAATSCPSCGMPRGGGVSAAADRPAGTAGHGYVRVGPTILPLWLLWLMAGLIVVGGVTAVVLASSTGSSDDGAVDVISSATPTPTPDPAIGSMPPTDIGSIAPTYPETMPPTDLETPSPSDLSPSPDNASAIVEEYYRDINAGDFSGAWDLGGKNIGGSSYSKWVSGFDTTAHIELSAVNDGSPGQVGAVLRATQTDGSVRVYQGTYTVSDGAIVSADITQR</sequence>
<proteinExistence type="predicted"/>
<dbReference type="EMBL" id="CP114202">
    <property type="protein sequence ID" value="WAT96073.1"/>
    <property type="molecule type" value="Genomic_DNA"/>
</dbReference>